<dbReference type="EMBL" id="BT081112">
    <property type="protein sequence ID" value="ACO15536.1"/>
    <property type="molecule type" value="mRNA"/>
</dbReference>
<keyword evidence="1" id="KW-1015">Disulfide bond</keyword>
<protein>
    <submittedName>
        <fullName evidence="4">Thyroglobulin</fullName>
    </submittedName>
</protein>
<evidence type="ECO:0000256" key="2">
    <source>
        <dbReference type="PROSITE-ProRule" id="PRU00500"/>
    </source>
</evidence>
<evidence type="ECO:0000259" key="3">
    <source>
        <dbReference type="PROSITE" id="PS51162"/>
    </source>
</evidence>
<dbReference type="SMART" id="SM00211">
    <property type="entry name" value="TY"/>
    <property type="match status" value="2"/>
</dbReference>
<comment type="caution">
    <text evidence="2">Lacks conserved residue(s) required for the propagation of feature annotation.</text>
</comment>
<accession>C1C2N3</accession>
<dbReference type="InterPro" id="IPR036857">
    <property type="entry name" value="Thyroglobulin_1_sf"/>
</dbReference>
<sequence>MALPISKVSELPCYRKDFLGPCGKIIRDRLDEETDSEEEVWYGGENVPRCSPDGYFHPIQVDKKDSSTKFCSDRNGKQIKDFRTSSPKAIKEMHCRCALAWKYLDPKLGIPKCCQNGNYECWQCQKGFCYCVDQFGRQVGLGVRQIDVHVLKCQKCCSELDP</sequence>
<dbReference type="SUPFAM" id="SSF57610">
    <property type="entry name" value="Thyroglobulin type-1 domain"/>
    <property type="match status" value="2"/>
</dbReference>
<evidence type="ECO:0000256" key="1">
    <source>
        <dbReference type="ARBA" id="ARBA00023157"/>
    </source>
</evidence>
<proteinExistence type="evidence at transcript level"/>
<reference evidence="4" key="1">
    <citation type="submission" date="2009-03" db="EMBL/GenBank/DDBJ databases">
        <title>Caligus clemensi ESTs and full-length cDNAs.</title>
        <authorList>
            <person name="Yasuike M."/>
            <person name="von Schalburg K."/>
            <person name="Cooper G."/>
            <person name="Leong J."/>
            <person name="Jones S.R.M."/>
            <person name="Koop B.F."/>
        </authorList>
    </citation>
    <scope>NUCLEOTIDE SEQUENCE</scope>
    <source>
        <tissue evidence="4">Whole</tissue>
    </source>
</reference>
<dbReference type="InterPro" id="IPR000716">
    <property type="entry name" value="Thyroglobulin_1"/>
</dbReference>
<dbReference type="AlphaFoldDB" id="C1C2N3"/>
<feature type="domain" description="Thyroglobulin type-1" evidence="3">
    <location>
        <begin position="94"/>
        <end position="153"/>
    </location>
</feature>
<dbReference type="Pfam" id="PF00086">
    <property type="entry name" value="Thyroglobulin_1"/>
    <property type="match status" value="2"/>
</dbReference>
<name>C1C2N3_CALCM</name>
<dbReference type="PROSITE" id="PS51162">
    <property type="entry name" value="THYROGLOBULIN_1_2"/>
    <property type="match status" value="1"/>
</dbReference>
<organism evidence="4">
    <name type="scientific">Caligus clemensi</name>
    <name type="common">Sea louse</name>
    <dbReference type="NCBI Taxonomy" id="344056"/>
    <lineage>
        <taxon>Eukaryota</taxon>
        <taxon>Metazoa</taxon>
        <taxon>Ecdysozoa</taxon>
        <taxon>Arthropoda</taxon>
        <taxon>Crustacea</taxon>
        <taxon>Multicrustacea</taxon>
        <taxon>Hexanauplia</taxon>
        <taxon>Copepoda</taxon>
        <taxon>Siphonostomatoida</taxon>
        <taxon>Caligidae</taxon>
        <taxon>Caligus</taxon>
    </lineage>
</organism>
<dbReference type="Gene3D" id="4.10.800.10">
    <property type="entry name" value="Thyroglobulin type-1"/>
    <property type="match status" value="2"/>
</dbReference>
<evidence type="ECO:0000313" key="4">
    <source>
        <dbReference type="EMBL" id="ACO15536.1"/>
    </source>
</evidence>
<gene>
    <name evidence="4" type="primary">THYG</name>
</gene>